<accession>A0AAV5US56</accession>
<feature type="non-terminal residue" evidence="1">
    <location>
        <position position="1"/>
    </location>
</feature>
<dbReference type="Proteomes" id="UP001432322">
    <property type="component" value="Unassembled WGS sequence"/>
</dbReference>
<gene>
    <name evidence="1" type="ORF">PFISCL1PPCAC_370</name>
</gene>
<reference evidence="1" key="1">
    <citation type="submission" date="2023-10" db="EMBL/GenBank/DDBJ databases">
        <title>Genome assembly of Pristionchus species.</title>
        <authorList>
            <person name="Yoshida K."/>
            <person name="Sommer R.J."/>
        </authorList>
    </citation>
    <scope>NUCLEOTIDE SEQUENCE</scope>
    <source>
        <strain evidence="1">RS5133</strain>
    </source>
</reference>
<dbReference type="AlphaFoldDB" id="A0AAV5US56"/>
<proteinExistence type="predicted"/>
<organism evidence="1 2">
    <name type="scientific">Pristionchus fissidentatus</name>
    <dbReference type="NCBI Taxonomy" id="1538716"/>
    <lineage>
        <taxon>Eukaryota</taxon>
        <taxon>Metazoa</taxon>
        <taxon>Ecdysozoa</taxon>
        <taxon>Nematoda</taxon>
        <taxon>Chromadorea</taxon>
        <taxon>Rhabditida</taxon>
        <taxon>Rhabditina</taxon>
        <taxon>Diplogasteromorpha</taxon>
        <taxon>Diplogasteroidea</taxon>
        <taxon>Neodiplogasteridae</taxon>
        <taxon>Pristionchus</taxon>
    </lineage>
</organism>
<protein>
    <submittedName>
        <fullName evidence="1">Uncharacterized protein</fullName>
    </submittedName>
</protein>
<sequence>PHHYYSEWFVCRQFSSLLMTGEKERELSVAGEALTTGTAAAAREASTNASNSRRVFVWSVSKSISISRSESCSFSRRTTISMTL</sequence>
<dbReference type="EMBL" id="BTSY01000001">
    <property type="protein sequence ID" value="GMT09073.1"/>
    <property type="molecule type" value="Genomic_DNA"/>
</dbReference>
<evidence type="ECO:0000313" key="1">
    <source>
        <dbReference type="EMBL" id="GMT09073.1"/>
    </source>
</evidence>
<name>A0AAV5US56_9BILA</name>
<keyword evidence="2" id="KW-1185">Reference proteome</keyword>
<comment type="caution">
    <text evidence="1">The sequence shown here is derived from an EMBL/GenBank/DDBJ whole genome shotgun (WGS) entry which is preliminary data.</text>
</comment>
<evidence type="ECO:0000313" key="2">
    <source>
        <dbReference type="Proteomes" id="UP001432322"/>
    </source>
</evidence>